<gene>
    <name evidence="6" type="ORF">ESZ26_08185</name>
    <name evidence="7" type="ORF">ESZ27_04875</name>
</gene>
<feature type="domain" description="LTD" evidence="5">
    <location>
        <begin position="13"/>
        <end position="130"/>
    </location>
</feature>
<dbReference type="InterPro" id="IPR044925">
    <property type="entry name" value="His-Me_finger_sf"/>
</dbReference>
<dbReference type="EMBL" id="VOLQ01000006">
    <property type="protein sequence ID" value="TWX70094.1"/>
    <property type="molecule type" value="Genomic_DNA"/>
</dbReference>
<dbReference type="Proteomes" id="UP000321917">
    <property type="component" value="Unassembled WGS sequence"/>
</dbReference>
<dbReference type="Pfam" id="PF22352">
    <property type="entry name" value="K319L-like_PKD"/>
    <property type="match status" value="1"/>
</dbReference>
<evidence type="ECO:0000256" key="1">
    <source>
        <dbReference type="ARBA" id="ARBA00006429"/>
    </source>
</evidence>
<reference evidence="7 9" key="1">
    <citation type="submission" date="2019-07" db="EMBL/GenBank/DDBJ databases">
        <title>Genomes of sea-ice associated Colwellia species.</title>
        <authorList>
            <person name="Bowman J.P."/>
        </authorList>
    </citation>
    <scope>NUCLEOTIDE SEQUENCE [LARGE SCALE GENOMIC DNA]</scope>
    <source>
        <strain evidence="6 8">ACAM 607</strain>
        <strain evidence="7 9">IC036</strain>
    </source>
</reference>
<proteinExistence type="inferred from homology"/>
<comment type="caution">
    <text evidence="7">The sequence shown here is derived from an EMBL/GenBank/DDBJ whole genome shotgun (WGS) entry which is preliminary data.</text>
</comment>
<keyword evidence="8" id="KW-1185">Reference proteome</keyword>
<dbReference type="EMBL" id="VOLR01000009">
    <property type="protein sequence ID" value="TWX60338.1"/>
    <property type="molecule type" value="Genomic_DNA"/>
</dbReference>
<dbReference type="OrthoDB" id="9800417at2"/>
<dbReference type="InterPro" id="IPR036415">
    <property type="entry name" value="Lamin_tail_dom_sf"/>
</dbReference>
<feature type="signal peptide" evidence="4">
    <location>
        <begin position="1"/>
        <end position="19"/>
    </location>
</feature>
<dbReference type="AlphaFoldDB" id="A0A5C6QMB6"/>
<dbReference type="InterPro" id="IPR035986">
    <property type="entry name" value="PKD_dom_sf"/>
</dbReference>
<dbReference type="SUPFAM" id="SSF49299">
    <property type="entry name" value="PKD domain"/>
    <property type="match status" value="1"/>
</dbReference>
<protein>
    <recommendedName>
        <fullName evidence="5">LTD domain-containing protein</fullName>
    </recommendedName>
</protein>
<dbReference type="InterPro" id="IPR001322">
    <property type="entry name" value="Lamin_tail_dom"/>
</dbReference>
<sequence>MKIQMLTAVLGLSVLSSHANVVITEYVEGGGSNKAIEISNLGSVNVDLAAEGYKLDLYSNGKTETTNGISLQGILIPGSSIVVYNKDATAEFKFDAPQGLEDASATYFNGDDALLLSNADGVVDSFGQLGTDPGSNWGEGDFSTKDHTLRRLTSVTEGDTTSDDAFDPATQWATFPKDTSDGLGCAGEAACDGNQPLPTDGGSSTGQGIVVITEYVEGGGSNKAIEISNLGTADVDLAVDGYKLELYANGKTDSPNELLLQGLLVPGSSIVVYNQGATELFKFDTPQGIEDTSVTYFNGDDAIILVNNAGVVDSFGQFGVDPGSNWGTGDFSTKDHTLRRLDTVTEGDTITDDAFDPATQWATFAKDTANGLGCTGEVTCDGSQPSPTAGTPADDGSTPATGICTNCPDLAKIADRMTYVEATYYTQANAAETAGLRAAITTDISANHKQLSYSEVWTALTSTDEDPANADNIILLYSGRSIAKADNGSGSASSNQNFWNREHTWAKSHGFPETNQLGYTDIHHLRPTDISMNSDRGNRDFDIGGTANTEAPKNRSTENTWEPRDEVKGDVARMMFYMDVRYDAGTEITMPDLILVDMVGTATSKLSDGTGELGKLCTLFDWHSQDPIDTFEINRNHTIYEYQGNRNPFIDHPEWVDSLYASACGGGSDGGDANAAPTVSAGDEQSVASAANVTLTATAADSDGSIASYLWTQTSGKGAKLTVTDTATLTFVAPKVGKDESLVFNVTVTDDQGKTSSAAVTINVAAEVIAKEDSSGGTFYFLLAGLALLSLRRLNR</sequence>
<dbReference type="Proteomes" id="UP000321525">
    <property type="component" value="Unassembled WGS sequence"/>
</dbReference>
<evidence type="ECO:0000256" key="3">
    <source>
        <dbReference type="ARBA" id="ARBA00022801"/>
    </source>
</evidence>
<organism evidence="7 9">
    <name type="scientific">Colwellia hornerae</name>
    <dbReference type="NCBI Taxonomy" id="89402"/>
    <lineage>
        <taxon>Bacteria</taxon>
        <taxon>Pseudomonadati</taxon>
        <taxon>Pseudomonadota</taxon>
        <taxon>Gammaproteobacteria</taxon>
        <taxon>Alteromonadales</taxon>
        <taxon>Colwelliaceae</taxon>
        <taxon>Colwellia</taxon>
    </lineage>
</organism>
<evidence type="ECO:0000313" key="8">
    <source>
        <dbReference type="Proteomes" id="UP000321525"/>
    </source>
</evidence>
<dbReference type="Pfam" id="PF04231">
    <property type="entry name" value="Endonuclease_1"/>
    <property type="match status" value="1"/>
</dbReference>
<dbReference type="SUPFAM" id="SSF74853">
    <property type="entry name" value="Lamin A/C globular tail domain"/>
    <property type="match status" value="2"/>
</dbReference>
<feature type="chain" id="PRO_5022892611" description="LTD domain-containing protein" evidence="4">
    <location>
        <begin position="20"/>
        <end position="796"/>
    </location>
</feature>
<dbReference type="SUPFAM" id="SSF54060">
    <property type="entry name" value="His-Me finger endonucleases"/>
    <property type="match status" value="1"/>
</dbReference>
<dbReference type="Pfam" id="PF00932">
    <property type="entry name" value="LTD"/>
    <property type="match status" value="2"/>
</dbReference>
<keyword evidence="4" id="KW-0732">Signal</keyword>
<feature type="domain" description="LTD" evidence="5">
    <location>
        <begin position="203"/>
        <end position="324"/>
    </location>
</feature>
<dbReference type="PANTHER" id="PTHR33607:SF2">
    <property type="entry name" value="ENDONUCLEASE-1"/>
    <property type="match status" value="1"/>
</dbReference>
<dbReference type="PANTHER" id="PTHR33607">
    <property type="entry name" value="ENDONUCLEASE-1"/>
    <property type="match status" value="1"/>
</dbReference>
<evidence type="ECO:0000259" key="5">
    <source>
        <dbReference type="PROSITE" id="PS51841"/>
    </source>
</evidence>
<evidence type="ECO:0000256" key="2">
    <source>
        <dbReference type="ARBA" id="ARBA00022722"/>
    </source>
</evidence>
<dbReference type="PROSITE" id="PS51841">
    <property type="entry name" value="LTD"/>
    <property type="match status" value="2"/>
</dbReference>
<name>A0A5C6QMB6_9GAMM</name>
<dbReference type="CDD" id="cd00146">
    <property type="entry name" value="PKD"/>
    <property type="match status" value="1"/>
</dbReference>
<evidence type="ECO:0000313" key="9">
    <source>
        <dbReference type="Proteomes" id="UP000321917"/>
    </source>
</evidence>
<dbReference type="GO" id="GO:0016787">
    <property type="term" value="F:hydrolase activity"/>
    <property type="evidence" value="ECO:0007669"/>
    <property type="project" value="UniProtKB-KW"/>
</dbReference>
<dbReference type="InterPro" id="IPR007346">
    <property type="entry name" value="Endonuclease-I"/>
</dbReference>
<dbReference type="SMART" id="SM00089">
    <property type="entry name" value="PKD"/>
    <property type="match status" value="1"/>
</dbReference>
<evidence type="ECO:0000313" key="6">
    <source>
        <dbReference type="EMBL" id="TWX60338.1"/>
    </source>
</evidence>
<dbReference type="GO" id="GO:0004518">
    <property type="term" value="F:nuclease activity"/>
    <property type="evidence" value="ECO:0007669"/>
    <property type="project" value="UniProtKB-KW"/>
</dbReference>
<dbReference type="Gene3D" id="2.60.40.3010">
    <property type="match status" value="1"/>
</dbReference>
<evidence type="ECO:0000256" key="4">
    <source>
        <dbReference type="SAM" id="SignalP"/>
    </source>
</evidence>
<dbReference type="RefSeq" id="WP_146799255.1">
    <property type="nucleotide sequence ID" value="NZ_VOLP01000010.1"/>
</dbReference>
<keyword evidence="3" id="KW-0378">Hydrolase</keyword>
<keyword evidence="2" id="KW-0540">Nuclease</keyword>
<accession>A0A5C6QMB6</accession>
<comment type="similarity">
    <text evidence="1">Belongs to the EndA/NucM nuclease family.</text>
</comment>
<dbReference type="InterPro" id="IPR022409">
    <property type="entry name" value="PKD/Chitinase_dom"/>
</dbReference>
<evidence type="ECO:0000313" key="7">
    <source>
        <dbReference type="EMBL" id="TWX70094.1"/>
    </source>
</evidence>